<dbReference type="InterPro" id="IPR010488">
    <property type="entry name" value="Zeta_toxin_domain"/>
</dbReference>
<keyword evidence="1" id="KW-0547">Nucleotide-binding</keyword>
<dbReference type="Gene3D" id="3.40.50.300">
    <property type="entry name" value="P-loop containing nucleotide triphosphate hydrolases"/>
    <property type="match status" value="1"/>
</dbReference>
<dbReference type="GO" id="GO:0005524">
    <property type="term" value="F:ATP binding"/>
    <property type="evidence" value="ECO:0007669"/>
    <property type="project" value="UniProtKB-KW"/>
</dbReference>
<dbReference type="SUPFAM" id="SSF52540">
    <property type="entry name" value="P-loop containing nucleoside triphosphate hydrolases"/>
    <property type="match status" value="1"/>
</dbReference>
<accession>I2CPU2</accession>
<name>I2CPU2_NANGC</name>
<organism evidence="4">
    <name type="scientific">Nannochloropsis gaditana (strain CCMP526)</name>
    <name type="common">Green microalga</name>
    <name type="synonym">Microchloropsis gaditana</name>
    <dbReference type="NCBI Taxonomy" id="1093141"/>
    <lineage>
        <taxon>Eukaryota</taxon>
        <taxon>Sar</taxon>
        <taxon>Stramenopiles</taxon>
        <taxon>Ochrophyta</taxon>
        <taxon>Eustigmatophyceae</taxon>
        <taxon>Eustigmatales</taxon>
        <taxon>Monodopsidaceae</taxon>
        <taxon>Nannochloropsis</taxon>
    </lineage>
</organism>
<reference evidence="4" key="1">
    <citation type="journal article" date="2012" name="Bioengineered">
        <title>Additional insights into the genome of the oleaginous model alga Nannochloropsis gaditana.</title>
        <authorList>
            <person name="Jinkerson R.E."/>
            <person name="Radakovits R."/>
            <person name="Posewitz M.C."/>
        </authorList>
    </citation>
    <scope>NUCLEOTIDE SEQUENCE</scope>
    <source>
        <strain evidence="4">CCMP526</strain>
    </source>
</reference>
<evidence type="ECO:0000313" key="4">
    <source>
        <dbReference type="EMBL" id="AFJ68925.1"/>
    </source>
</evidence>
<evidence type="ECO:0000256" key="1">
    <source>
        <dbReference type="ARBA" id="ARBA00022741"/>
    </source>
</evidence>
<reference evidence="4" key="2">
    <citation type="journal article" date="2012" name="Nat. Commun.">
        <title>Draft genome sequence and genetic transformation of the oleaginous alga Nannochloropis gaditana.</title>
        <authorList>
            <person name="Radakovits R."/>
            <person name="Jinkerson R.E."/>
            <person name="Fuerstenberg S.I."/>
            <person name="Tae H."/>
            <person name="Settlage R.E."/>
            <person name="Boore J.L."/>
            <person name="Posewitz M.C."/>
        </authorList>
    </citation>
    <scope>NUCLEOTIDE SEQUENCE</scope>
    <source>
        <strain evidence="4">CCMP526</strain>
    </source>
</reference>
<sequence>RAHVSQHPSTPQQWVVFTAGPMGAGKSHTLRWLALHGLFPLNDFVLADPDVIRNELPEMKGYIQTCPLRAGQLTHREAGYMLEIVVEEGLKEGKNVLVQGSLRDADWHARYFQDLRARFPGLRIAIIHVTASCETVLARARQRAQTTKREVPEDVLLASVHETPWAVAALRQLVDYCVSIDNDVGGEPRLVGRCEESGQEGGETEARETWREFRGVWRGDGGVGSQFS</sequence>
<proteinExistence type="evidence at transcript level"/>
<evidence type="ECO:0000256" key="2">
    <source>
        <dbReference type="ARBA" id="ARBA00022840"/>
    </source>
</evidence>
<dbReference type="InterPro" id="IPR027417">
    <property type="entry name" value="P-loop_NTPase"/>
</dbReference>
<dbReference type="AlphaFoldDB" id="I2CPU2"/>
<protein>
    <submittedName>
        <fullName evidence="4">Zeta toxin</fullName>
    </submittedName>
</protein>
<evidence type="ECO:0000259" key="3">
    <source>
        <dbReference type="Pfam" id="PF06414"/>
    </source>
</evidence>
<gene>
    <name evidence="4" type="ORF">NGATSA_3000100</name>
</gene>
<feature type="non-terminal residue" evidence="4">
    <location>
        <position position="1"/>
    </location>
</feature>
<feature type="non-terminal residue" evidence="4">
    <location>
        <position position="228"/>
    </location>
</feature>
<dbReference type="GO" id="GO:0016301">
    <property type="term" value="F:kinase activity"/>
    <property type="evidence" value="ECO:0007669"/>
    <property type="project" value="InterPro"/>
</dbReference>
<feature type="domain" description="Zeta toxin" evidence="3">
    <location>
        <begin position="8"/>
        <end position="172"/>
    </location>
</feature>
<dbReference type="EMBL" id="JU969350">
    <property type="protein sequence ID" value="AFJ68925.1"/>
    <property type="molecule type" value="mRNA"/>
</dbReference>
<dbReference type="Pfam" id="PF06414">
    <property type="entry name" value="Zeta_toxin"/>
    <property type="match status" value="1"/>
</dbReference>
<keyword evidence="2" id="KW-0067">ATP-binding</keyword>